<organism evidence="1 2">
    <name type="scientific">Choanephora cucurbitarum</name>
    <dbReference type="NCBI Taxonomy" id="101091"/>
    <lineage>
        <taxon>Eukaryota</taxon>
        <taxon>Fungi</taxon>
        <taxon>Fungi incertae sedis</taxon>
        <taxon>Mucoromycota</taxon>
        <taxon>Mucoromycotina</taxon>
        <taxon>Mucoromycetes</taxon>
        <taxon>Mucorales</taxon>
        <taxon>Mucorineae</taxon>
        <taxon>Choanephoraceae</taxon>
        <taxon>Choanephoroideae</taxon>
        <taxon>Choanephora</taxon>
    </lineage>
</organism>
<reference evidence="1 2" key="1">
    <citation type="submission" date="2016-03" db="EMBL/GenBank/DDBJ databases">
        <title>Choanephora cucurbitarum.</title>
        <authorList>
            <person name="Min B."/>
            <person name="Park H."/>
            <person name="Park J.-H."/>
            <person name="Shin H.-D."/>
            <person name="Choi I.-G."/>
        </authorList>
    </citation>
    <scope>NUCLEOTIDE SEQUENCE [LARGE SCALE GENOMIC DNA]</scope>
    <source>
        <strain evidence="1 2">KUS-F28377</strain>
    </source>
</reference>
<dbReference type="AlphaFoldDB" id="A0A1C7NP07"/>
<comment type="caution">
    <text evidence="1">The sequence shown here is derived from an EMBL/GenBank/DDBJ whole genome shotgun (WGS) entry which is preliminary data.</text>
</comment>
<dbReference type="InParanoid" id="A0A1C7NP07"/>
<accession>A0A1C7NP07</accession>
<gene>
    <name evidence="1" type="ORF">A0J61_01741</name>
</gene>
<sequence>MTRTCNKLLKNQYISNTFEFIRNTNDVPSTEMQKSLVDRLADKDELATSKLSLHQVHNVVFNWQPSFLIPHLLNELQSRIHK</sequence>
<dbReference type="Proteomes" id="UP000093000">
    <property type="component" value="Unassembled WGS sequence"/>
</dbReference>
<evidence type="ECO:0000313" key="2">
    <source>
        <dbReference type="Proteomes" id="UP000093000"/>
    </source>
</evidence>
<evidence type="ECO:0000313" key="1">
    <source>
        <dbReference type="EMBL" id="OBZ90196.1"/>
    </source>
</evidence>
<proteinExistence type="predicted"/>
<protein>
    <submittedName>
        <fullName evidence="1">Uncharacterized protein</fullName>
    </submittedName>
</protein>
<dbReference type="EMBL" id="LUGH01000059">
    <property type="protein sequence ID" value="OBZ90196.1"/>
    <property type="molecule type" value="Genomic_DNA"/>
</dbReference>
<keyword evidence="2" id="KW-1185">Reference proteome</keyword>
<name>A0A1C7NP07_9FUNG</name>